<keyword evidence="2" id="KW-1185">Reference proteome</keyword>
<dbReference type="EMBL" id="CM056819">
    <property type="protein sequence ID" value="KAJ8624852.1"/>
    <property type="molecule type" value="Genomic_DNA"/>
</dbReference>
<dbReference type="Proteomes" id="UP001234297">
    <property type="component" value="Chromosome 11"/>
</dbReference>
<evidence type="ECO:0000313" key="2">
    <source>
        <dbReference type="Proteomes" id="UP001234297"/>
    </source>
</evidence>
<proteinExistence type="predicted"/>
<accession>A0ACC2KUI5</accession>
<comment type="caution">
    <text evidence="1">The sequence shown here is derived from an EMBL/GenBank/DDBJ whole genome shotgun (WGS) entry which is preliminary data.</text>
</comment>
<evidence type="ECO:0000313" key="1">
    <source>
        <dbReference type="EMBL" id="KAJ8624852.1"/>
    </source>
</evidence>
<name>A0ACC2KUI5_PERAE</name>
<organism evidence="1 2">
    <name type="scientific">Persea americana</name>
    <name type="common">Avocado</name>
    <dbReference type="NCBI Taxonomy" id="3435"/>
    <lineage>
        <taxon>Eukaryota</taxon>
        <taxon>Viridiplantae</taxon>
        <taxon>Streptophyta</taxon>
        <taxon>Embryophyta</taxon>
        <taxon>Tracheophyta</taxon>
        <taxon>Spermatophyta</taxon>
        <taxon>Magnoliopsida</taxon>
        <taxon>Magnoliidae</taxon>
        <taxon>Laurales</taxon>
        <taxon>Lauraceae</taxon>
        <taxon>Persea</taxon>
    </lineage>
</organism>
<sequence length="81" mass="8985">MAGDRISNYVDHHVSAREQITLQDTMEGMVYSASQFSLDERFGDGDASQIGLDLDEGDLLNVSCYYIDCDLSAYAARELIV</sequence>
<gene>
    <name evidence="1" type="ORF">MRB53_033382</name>
</gene>
<protein>
    <submittedName>
        <fullName evidence="1">Uncharacterized protein</fullName>
    </submittedName>
</protein>
<reference evidence="1 2" key="1">
    <citation type="journal article" date="2022" name="Hortic Res">
        <title>A haplotype resolved chromosomal level avocado genome allows analysis of novel avocado genes.</title>
        <authorList>
            <person name="Nath O."/>
            <person name="Fletcher S.J."/>
            <person name="Hayward A."/>
            <person name="Shaw L.M."/>
            <person name="Masouleh A.K."/>
            <person name="Furtado A."/>
            <person name="Henry R.J."/>
            <person name="Mitter N."/>
        </authorList>
    </citation>
    <scope>NUCLEOTIDE SEQUENCE [LARGE SCALE GENOMIC DNA]</scope>
    <source>
        <strain evidence="2">cv. Hass</strain>
    </source>
</reference>